<organism evidence="1 2">
    <name type="scientific">Salvia divinorum</name>
    <name type="common">Maria pastora</name>
    <name type="synonym">Diviner's sage</name>
    <dbReference type="NCBI Taxonomy" id="28513"/>
    <lineage>
        <taxon>Eukaryota</taxon>
        <taxon>Viridiplantae</taxon>
        <taxon>Streptophyta</taxon>
        <taxon>Embryophyta</taxon>
        <taxon>Tracheophyta</taxon>
        <taxon>Spermatophyta</taxon>
        <taxon>Magnoliopsida</taxon>
        <taxon>eudicotyledons</taxon>
        <taxon>Gunneridae</taxon>
        <taxon>Pentapetalae</taxon>
        <taxon>asterids</taxon>
        <taxon>lamiids</taxon>
        <taxon>Lamiales</taxon>
        <taxon>Lamiaceae</taxon>
        <taxon>Nepetoideae</taxon>
        <taxon>Mentheae</taxon>
        <taxon>Salviinae</taxon>
        <taxon>Salvia</taxon>
        <taxon>Salvia subgen. Calosphace</taxon>
    </lineage>
</organism>
<proteinExistence type="predicted"/>
<reference evidence="1 2" key="1">
    <citation type="submission" date="2024-06" db="EMBL/GenBank/DDBJ databases">
        <title>A chromosome level genome sequence of Diviner's sage (Salvia divinorum).</title>
        <authorList>
            <person name="Ford S.A."/>
            <person name="Ro D.-K."/>
            <person name="Ness R.W."/>
            <person name="Phillips M.A."/>
        </authorList>
    </citation>
    <scope>NUCLEOTIDE SEQUENCE [LARGE SCALE GENOMIC DNA]</scope>
    <source>
        <strain evidence="1">SAF-2024a</strain>
        <tissue evidence="1">Leaf</tissue>
    </source>
</reference>
<evidence type="ECO:0000313" key="2">
    <source>
        <dbReference type="Proteomes" id="UP001567538"/>
    </source>
</evidence>
<sequence length="74" mass="8781">MFWIHVECIDLYGRKTLIFPYRRYEADQVIRMNSVDSSVPAADHKSYFFSSMEFFWGLELALVVLTKVSPFYAF</sequence>
<evidence type="ECO:0000313" key="1">
    <source>
        <dbReference type="EMBL" id="KAL1549023.1"/>
    </source>
</evidence>
<dbReference type="EMBL" id="JBEAFC010000007">
    <property type="protein sequence ID" value="KAL1549023.1"/>
    <property type="molecule type" value="Genomic_DNA"/>
</dbReference>
<keyword evidence="2" id="KW-1185">Reference proteome</keyword>
<name>A0ABD1H132_SALDI</name>
<gene>
    <name evidence="1" type="ORF">AAHA92_17179</name>
</gene>
<protein>
    <submittedName>
        <fullName evidence="1">Uncharacterized protein</fullName>
    </submittedName>
</protein>
<accession>A0ABD1H132</accession>
<dbReference type="AlphaFoldDB" id="A0ABD1H132"/>
<dbReference type="Proteomes" id="UP001567538">
    <property type="component" value="Unassembled WGS sequence"/>
</dbReference>
<comment type="caution">
    <text evidence="1">The sequence shown here is derived from an EMBL/GenBank/DDBJ whole genome shotgun (WGS) entry which is preliminary data.</text>
</comment>